<dbReference type="EMBL" id="VSRR010048548">
    <property type="protein sequence ID" value="MPC78486.1"/>
    <property type="molecule type" value="Genomic_DNA"/>
</dbReference>
<evidence type="ECO:0000313" key="1">
    <source>
        <dbReference type="EMBL" id="MPC78486.1"/>
    </source>
</evidence>
<reference evidence="1 2" key="1">
    <citation type="submission" date="2019-05" db="EMBL/GenBank/DDBJ databases">
        <title>Another draft genome of Portunus trituberculatus and its Hox gene families provides insights of decapod evolution.</title>
        <authorList>
            <person name="Jeong J.-H."/>
            <person name="Song I."/>
            <person name="Kim S."/>
            <person name="Choi T."/>
            <person name="Kim D."/>
            <person name="Ryu S."/>
            <person name="Kim W."/>
        </authorList>
    </citation>
    <scope>NUCLEOTIDE SEQUENCE [LARGE SCALE GENOMIC DNA]</scope>
    <source>
        <tissue evidence="1">Muscle</tissue>
    </source>
</reference>
<dbReference type="AlphaFoldDB" id="A0A5B7I9C1"/>
<evidence type="ECO:0000313" key="2">
    <source>
        <dbReference type="Proteomes" id="UP000324222"/>
    </source>
</evidence>
<dbReference type="Proteomes" id="UP000324222">
    <property type="component" value="Unassembled WGS sequence"/>
</dbReference>
<name>A0A5B7I9C1_PORTR</name>
<comment type="caution">
    <text evidence="1">The sequence shown here is derived from an EMBL/GenBank/DDBJ whole genome shotgun (WGS) entry which is preliminary data.</text>
</comment>
<keyword evidence="2" id="KW-1185">Reference proteome</keyword>
<organism evidence="1 2">
    <name type="scientific">Portunus trituberculatus</name>
    <name type="common">Swimming crab</name>
    <name type="synonym">Neptunus trituberculatus</name>
    <dbReference type="NCBI Taxonomy" id="210409"/>
    <lineage>
        <taxon>Eukaryota</taxon>
        <taxon>Metazoa</taxon>
        <taxon>Ecdysozoa</taxon>
        <taxon>Arthropoda</taxon>
        <taxon>Crustacea</taxon>
        <taxon>Multicrustacea</taxon>
        <taxon>Malacostraca</taxon>
        <taxon>Eumalacostraca</taxon>
        <taxon>Eucarida</taxon>
        <taxon>Decapoda</taxon>
        <taxon>Pleocyemata</taxon>
        <taxon>Brachyura</taxon>
        <taxon>Eubrachyura</taxon>
        <taxon>Portunoidea</taxon>
        <taxon>Portunidae</taxon>
        <taxon>Portuninae</taxon>
        <taxon>Portunus</taxon>
    </lineage>
</organism>
<sequence length="63" mass="7369">MGQRVTKERKFALEKKRTIMNSISADLVTLGMSWDLLSKETREEVHGQLGEERNENMRCWTEA</sequence>
<accession>A0A5B7I9C1</accession>
<protein>
    <submittedName>
        <fullName evidence="1">Uncharacterized protein</fullName>
    </submittedName>
</protein>
<proteinExistence type="predicted"/>
<gene>
    <name evidence="1" type="ORF">E2C01_072973</name>
</gene>